<feature type="domain" description="TadE-like" evidence="1">
    <location>
        <begin position="2"/>
        <end position="39"/>
    </location>
</feature>
<organism evidence="2 3">
    <name type="scientific">Streptomyces monticola</name>
    <dbReference type="NCBI Taxonomy" id="2666263"/>
    <lineage>
        <taxon>Bacteria</taxon>
        <taxon>Bacillati</taxon>
        <taxon>Actinomycetota</taxon>
        <taxon>Actinomycetes</taxon>
        <taxon>Kitasatosporales</taxon>
        <taxon>Streptomycetaceae</taxon>
        <taxon>Streptomyces</taxon>
    </lineage>
</organism>
<dbReference type="RefSeq" id="WP_381830227.1">
    <property type="nucleotide sequence ID" value="NZ_JBHTCF010000004.1"/>
</dbReference>
<dbReference type="Proteomes" id="UP001596523">
    <property type="component" value="Unassembled WGS sequence"/>
</dbReference>
<sequence length="124" mass="13059">MSTELVVVFPLLMVLLLITVQFALALHAQHIAQTAAARALAAARTQDSSAAAGHARAEQTLRLLGGRVLEAPRVQVSRGAEEASVRVEGSVLAVLPGLRLQVSGQAAGRVERWTAVRPLPPDRG</sequence>
<dbReference type="Pfam" id="PF07811">
    <property type="entry name" value="TadE"/>
    <property type="match status" value="1"/>
</dbReference>
<keyword evidence="3" id="KW-1185">Reference proteome</keyword>
<name>A0ABW2JHY8_9ACTN</name>
<comment type="caution">
    <text evidence="2">The sequence shown here is derived from an EMBL/GenBank/DDBJ whole genome shotgun (WGS) entry which is preliminary data.</text>
</comment>
<protein>
    <submittedName>
        <fullName evidence="2">TadE/TadG family type IV pilus assembly protein</fullName>
    </submittedName>
</protein>
<gene>
    <name evidence="2" type="ORF">ACFQVC_12940</name>
</gene>
<dbReference type="InterPro" id="IPR012495">
    <property type="entry name" value="TadE-like_dom"/>
</dbReference>
<reference evidence="3" key="1">
    <citation type="journal article" date="2019" name="Int. J. Syst. Evol. Microbiol.">
        <title>The Global Catalogue of Microorganisms (GCM) 10K type strain sequencing project: providing services to taxonomists for standard genome sequencing and annotation.</title>
        <authorList>
            <consortium name="The Broad Institute Genomics Platform"/>
            <consortium name="The Broad Institute Genome Sequencing Center for Infectious Disease"/>
            <person name="Wu L."/>
            <person name="Ma J."/>
        </authorList>
    </citation>
    <scope>NUCLEOTIDE SEQUENCE [LARGE SCALE GENOMIC DNA]</scope>
    <source>
        <strain evidence="3">SYNS20</strain>
    </source>
</reference>
<evidence type="ECO:0000259" key="1">
    <source>
        <dbReference type="Pfam" id="PF07811"/>
    </source>
</evidence>
<evidence type="ECO:0000313" key="2">
    <source>
        <dbReference type="EMBL" id="MFC7305123.1"/>
    </source>
</evidence>
<dbReference type="EMBL" id="JBHTCF010000004">
    <property type="protein sequence ID" value="MFC7305123.1"/>
    <property type="molecule type" value="Genomic_DNA"/>
</dbReference>
<evidence type="ECO:0000313" key="3">
    <source>
        <dbReference type="Proteomes" id="UP001596523"/>
    </source>
</evidence>
<accession>A0ABW2JHY8</accession>
<proteinExistence type="predicted"/>